<reference evidence="1 2" key="1">
    <citation type="submission" date="2018-06" db="EMBL/GenBank/DDBJ databases">
        <authorList>
            <consortium name="Pathogen Informatics"/>
            <person name="Doyle S."/>
        </authorList>
    </citation>
    <scope>NUCLEOTIDE SEQUENCE [LARGE SCALE GENOMIC DNA]</scope>
    <source>
        <strain evidence="1 2">NCTC8081</strain>
    </source>
</reference>
<proteinExistence type="predicted"/>
<dbReference type="AlphaFoldDB" id="A0A2X3C4Q6"/>
<name>A0A2X3C4Q6_CLOPF</name>
<dbReference type="Proteomes" id="UP000250234">
    <property type="component" value="Unassembled WGS sequence"/>
</dbReference>
<sequence length="32" mass="3920">MDIFDHILSSRIENEQEKNFKWNTTKYETAQC</sequence>
<evidence type="ECO:0000313" key="1">
    <source>
        <dbReference type="EMBL" id="SQC06974.1"/>
    </source>
</evidence>
<protein>
    <submittedName>
        <fullName evidence="1">Uncharacterized protein</fullName>
    </submittedName>
</protein>
<gene>
    <name evidence="1" type="ORF">NCTC8081_01093</name>
</gene>
<accession>A0A2X3C4Q6</accession>
<organism evidence="1 2">
    <name type="scientific">Clostridium perfringens</name>
    <dbReference type="NCBI Taxonomy" id="1502"/>
    <lineage>
        <taxon>Bacteria</taxon>
        <taxon>Bacillati</taxon>
        <taxon>Bacillota</taxon>
        <taxon>Clostridia</taxon>
        <taxon>Eubacteriales</taxon>
        <taxon>Clostridiaceae</taxon>
        <taxon>Clostridium</taxon>
    </lineage>
</organism>
<evidence type="ECO:0000313" key="2">
    <source>
        <dbReference type="Proteomes" id="UP000250234"/>
    </source>
</evidence>
<dbReference type="EMBL" id="UAWO01000002">
    <property type="protein sequence ID" value="SQC06974.1"/>
    <property type="molecule type" value="Genomic_DNA"/>
</dbReference>